<dbReference type="AlphaFoldDB" id="A0A0N4ZEG8"/>
<dbReference type="PANTHER" id="PTHR46163:SF5">
    <property type="entry name" value="TYROSINE-PROTEIN PHOSPHATASE"/>
    <property type="match status" value="1"/>
</dbReference>
<protein>
    <submittedName>
        <fullName evidence="5">Tyrosine-protein phosphatase domain-containing protein</fullName>
    </submittedName>
</protein>
<name>A0A0N4ZEG8_PARTI</name>
<dbReference type="PROSITE" id="PS50056">
    <property type="entry name" value="TYR_PHOSPHATASE_2"/>
    <property type="match status" value="1"/>
</dbReference>
<dbReference type="Gene3D" id="3.90.190.10">
    <property type="entry name" value="Protein tyrosine phosphatase superfamily"/>
    <property type="match status" value="2"/>
</dbReference>
<evidence type="ECO:0000313" key="5">
    <source>
        <dbReference type="WBParaSite" id="PTRK_0000606700.1"/>
    </source>
</evidence>
<dbReference type="InterPro" id="IPR000242">
    <property type="entry name" value="PTP_cat"/>
</dbReference>
<keyword evidence="1" id="KW-0812">Transmembrane</keyword>
<proteinExistence type="predicted"/>
<dbReference type="PANTHER" id="PTHR46163">
    <property type="entry name" value="TYROSINE-PROTEIN PHOSPHATASE-RELATED"/>
    <property type="match status" value="1"/>
</dbReference>
<evidence type="ECO:0000256" key="1">
    <source>
        <dbReference type="SAM" id="Phobius"/>
    </source>
</evidence>
<feature type="transmembrane region" description="Helical" evidence="1">
    <location>
        <begin position="20"/>
        <end position="42"/>
    </location>
</feature>
<evidence type="ECO:0000313" key="4">
    <source>
        <dbReference type="Proteomes" id="UP000038045"/>
    </source>
</evidence>
<sequence length="728" mass="83998">MVERERKLELEKQRKRQLAILLGTTIPSGVAMIVLMILAVIYRKAIYHKIWEVILSLRYPKVYKYWRFLKGFDFRYMDKLIEDTKYMPKKAPKKESSETSDSSDMGVELDLSMYDSTLIKPQDGTSKYGFRAHEIFHYLQKRRYIISENPKSNDIYDFWSMIKNEGVKAIVAITYENDYDPNGSYIPYWPAVINFFGNITVRNYGVSDMSVAIARAFSLELTQGDSEEIEHISLYVVHGWKHGSTAMSPRHLVELYNSVSLAAGGGTVLVHSRVEPISGVFLFTYFAAVVEILEKGRNVKNEDEWDVMLIIKRIRSQIHGGSLSGLDMSYLFAALVDYFVKRRILQNDAMVAYFFKRYDYSLYIFNLRETPCMAPIKYFLFYLNEMDKGKLNSLIADFEALKPKNIDPSSITKFTEVSKLQQRDEAAAKASFKPTPNQPTFSSVKFRKDFGCMRFYEIPCLDANAVEGVDLTIKNDRYKNFLHANEFSYKIGNVERKMILCQAPLKNRCSRVLDVIFKEKLAGVVILSRDCELAKDMWYKYYPDRDGDMITFGGYTIENIGGMTENEKGAKAGLFGISKNKSDPLEEHEFRILHFLDWEDEGVPVYIEQFIHFCDLINSSFKKKKFMIQCNNGVGRSGVLALYLHLVDVLDAGGKFDMKKALLNLRAHRALSIQKTSQYVMVLWALIHHYRNDINATFPGNFRKVEKLIKDELGIGGIRIYTTIQPFF</sequence>
<organism evidence="4 5">
    <name type="scientific">Parastrongyloides trichosuri</name>
    <name type="common">Possum-specific nematode worm</name>
    <dbReference type="NCBI Taxonomy" id="131310"/>
    <lineage>
        <taxon>Eukaryota</taxon>
        <taxon>Metazoa</taxon>
        <taxon>Ecdysozoa</taxon>
        <taxon>Nematoda</taxon>
        <taxon>Chromadorea</taxon>
        <taxon>Rhabditida</taxon>
        <taxon>Tylenchina</taxon>
        <taxon>Panagrolaimomorpha</taxon>
        <taxon>Strongyloidoidea</taxon>
        <taxon>Strongyloididae</taxon>
        <taxon>Parastrongyloides</taxon>
    </lineage>
</organism>
<evidence type="ECO:0000259" key="2">
    <source>
        <dbReference type="PROSITE" id="PS50055"/>
    </source>
</evidence>
<dbReference type="InterPro" id="IPR000387">
    <property type="entry name" value="Tyr_Pase_dom"/>
</dbReference>
<dbReference type="InterPro" id="IPR052782">
    <property type="entry name" value="Oocyte-zygote_transition_reg"/>
</dbReference>
<feature type="domain" description="Tyrosine-protein phosphatase" evidence="2">
    <location>
        <begin position="454"/>
        <end position="689"/>
    </location>
</feature>
<dbReference type="SMART" id="SM00194">
    <property type="entry name" value="PTPc"/>
    <property type="match status" value="1"/>
</dbReference>
<dbReference type="Proteomes" id="UP000038045">
    <property type="component" value="Unplaced"/>
</dbReference>
<dbReference type="WBParaSite" id="PTRK_0000606700.1">
    <property type="protein sequence ID" value="PTRK_0000606700.1"/>
    <property type="gene ID" value="PTRK_0000606700"/>
</dbReference>
<dbReference type="GO" id="GO:0004725">
    <property type="term" value="F:protein tyrosine phosphatase activity"/>
    <property type="evidence" value="ECO:0007669"/>
    <property type="project" value="InterPro"/>
</dbReference>
<feature type="domain" description="Tyrosine-protein phosphatase" evidence="2">
    <location>
        <begin position="58"/>
        <end position="338"/>
    </location>
</feature>
<keyword evidence="1" id="KW-0472">Membrane</keyword>
<dbReference type="InterPro" id="IPR029021">
    <property type="entry name" value="Prot-tyrosine_phosphatase-like"/>
</dbReference>
<dbReference type="Pfam" id="PF00102">
    <property type="entry name" value="Y_phosphatase"/>
    <property type="match status" value="2"/>
</dbReference>
<keyword evidence="1" id="KW-1133">Transmembrane helix</keyword>
<dbReference type="CDD" id="cd00047">
    <property type="entry name" value="PTPc"/>
    <property type="match status" value="1"/>
</dbReference>
<feature type="domain" description="Tyrosine specific protein phosphatases" evidence="3">
    <location>
        <begin position="608"/>
        <end position="680"/>
    </location>
</feature>
<dbReference type="STRING" id="131310.A0A0N4ZEG8"/>
<keyword evidence="4" id="KW-1185">Reference proteome</keyword>
<dbReference type="SUPFAM" id="SSF52799">
    <property type="entry name" value="(Phosphotyrosine protein) phosphatases II"/>
    <property type="match status" value="2"/>
</dbReference>
<accession>A0A0N4ZEG8</accession>
<dbReference type="SMART" id="SM00404">
    <property type="entry name" value="PTPc_motif"/>
    <property type="match status" value="1"/>
</dbReference>
<dbReference type="PROSITE" id="PS50055">
    <property type="entry name" value="TYR_PHOSPHATASE_PTP"/>
    <property type="match status" value="2"/>
</dbReference>
<dbReference type="InterPro" id="IPR003595">
    <property type="entry name" value="Tyr_Pase_cat"/>
</dbReference>
<reference evidence="5" key="1">
    <citation type="submission" date="2017-02" db="UniProtKB">
        <authorList>
            <consortium name="WormBaseParasite"/>
        </authorList>
    </citation>
    <scope>IDENTIFICATION</scope>
</reference>
<evidence type="ECO:0000259" key="3">
    <source>
        <dbReference type="PROSITE" id="PS50056"/>
    </source>
</evidence>